<dbReference type="Pfam" id="PF22527">
    <property type="entry name" value="DEXQc_Suv3"/>
    <property type="match status" value="1"/>
</dbReference>
<dbReference type="InterPro" id="IPR044774">
    <property type="entry name" value="Suv3_DEXQc"/>
</dbReference>
<evidence type="ECO:0000256" key="9">
    <source>
        <dbReference type="ARBA" id="ARBA00022840"/>
    </source>
</evidence>
<comment type="cofactor">
    <cofactor evidence="1">
        <name>Mn(2+)</name>
        <dbReference type="ChEBI" id="CHEBI:29035"/>
    </cofactor>
</comment>
<dbReference type="GO" id="GO:0045025">
    <property type="term" value="C:mitochondrial degradosome"/>
    <property type="evidence" value="ECO:0000318"/>
    <property type="project" value="GO_Central"/>
</dbReference>
<dbReference type="Gene3D" id="1.20.272.40">
    <property type="match status" value="1"/>
</dbReference>
<name>A0A7M7NVT7_STRPU</name>
<dbReference type="Gene3D" id="1.20.58.1080">
    <property type="match status" value="1"/>
</dbReference>
<evidence type="ECO:0000256" key="1">
    <source>
        <dbReference type="ARBA" id="ARBA00001936"/>
    </source>
</evidence>
<dbReference type="GeneID" id="581230"/>
<proteinExistence type="inferred from homology"/>
<keyword evidence="6" id="KW-0547">Nucleotide-binding</keyword>
<organism evidence="15 16">
    <name type="scientific">Strongylocentrotus purpuratus</name>
    <name type="common">Purple sea urchin</name>
    <dbReference type="NCBI Taxonomy" id="7668"/>
    <lineage>
        <taxon>Eukaryota</taxon>
        <taxon>Metazoa</taxon>
        <taxon>Echinodermata</taxon>
        <taxon>Eleutherozoa</taxon>
        <taxon>Echinozoa</taxon>
        <taxon>Echinoidea</taxon>
        <taxon>Euechinoidea</taxon>
        <taxon>Echinacea</taxon>
        <taxon>Camarodonta</taxon>
        <taxon>Echinidea</taxon>
        <taxon>Strongylocentrotidae</taxon>
        <taxon>Strongylocentrotus</taxon>
    </lineage>
</organism>
<keyword evidence="7" id="KW-0378">Hydrolase</keyword>
<evidence type="ECO:0000256" key="5">
    <source>
        <dbReference type="ARBA" id="ARBA00012552"/>
    </source>
</evidence>
<evidence type="ECO:0000256" key="4">
    <source>
        <dbReference type="ARBA" id="ARBA00008708"/>
    </source>
</evidence>
<feature type="compositionally biased region" description="Basic and acidic residues" evidence="13">
    <location>
        <begin position="822"/>
        <end position="846"/>
    </location>
</feature>
<dbReference type="RefSeq" id="XP_030841482.1">
    <property type="nucleotide sequence ID" value="XM_030985622.1"/>
</dbReference>
<feature type="compositionally biased region" description="Basic residues" evidence="13">
    <location>
        <begin position="854"/>
        <end position="863"/>
    </location>
</feature>
<dbReference type="KEGG" id="spu:581230"/>
<dbReference type="OrthoDB" id="6692397at2759"/>
<dbReference type="PANTHER" id="PTHR12131:SF1">
    <property type="entry name" value="ATP-DEPENDENT RNA HELICASE SUPV3L1, MITOCHONDRIAL-RELATED"/>
    <property type="match status" value="1"/>
</dbReference>
<dbReference type="OMA" id="QPANWYT"/>
<dbReference type="GO" id="GO:0005524">
    <property type="term" value="F:ATP binding"/>
    <property type="evidence" value="ECO:0007669"/>
    <property type="project" value="UniProtKB-KW"/>
</dbReference>
<dbReference type="SUPFAM" id="SSF52540">
    <property type="entry name" value="P-loop containing nucleoside triphosphate hydrolases"/>
    <property type="match status" value="2"/>
</dbReference>
<dbReference type="Pfam" id="PF18114">
    <property type="entry name" value="Suv3_N"/>
    <property type="match status" value="1"/>
</dbReference>
<comment type="subcellular location">
    <subcellularLocation>
        <location evidence="3">Mitochondrion</location>
    </subcellularLocation>
</comment>
<evidence type="ECO:0000256" key="12">
    <source>
        <dbReference type="ARBA" id="ARBA00047984"/>
    </source>
</evidence>
<dbReference type="InterPro" id="IPR041082">
    <property type="entry name" value="Suv3_C_1"/>
</dbReference>
<dbReference type="InterPro" id="IPR050699">
    <property type="entry name" value="RNA-DNA_Helicase"/>
</dbReference>
<feature type="region of interest" description="Disordered" evidence="13">
    <location>
        <begin position="719"/>
        <end position="794"/>
    </location>
</feature>
<keyword evidence="10" id="KW-0809">Transit peptide</keyword>
<evidence type="ECO:0000313" key="16">
    <source>
        <dbReference type="Proteomes" id="UP000007110"/>
    </source>
</evidence>
<reference evidence="16" key="1">
    <citation type="submission" date="2015-02" db="EMBL/GenBank/DDBJ databases">
        <title>Genome sequencing for Strongylocentrotus purpuratus.</title>
        <authorList>
            <person name="Murali S."/>
            <person name="Liu Y."/>
            <person name="Vee V."/>
            <person name="English A."/>
            <person name="Wang M."/>
            <person name="Skinner E."/>
            <person name="Han Y."/>
            <person name="Muzny D.M."/>
            <person name="Worley K.C."/>
            <person name="Gibbs R.A."/>
        </authorList>
    </citation>
    <scope>NUCLEOTIDE SEQUENCE</scope>
</reference>
<dbReference type="Gene3D" id="1.10.1740.140">
    <property type="match status" value="1"/>
</dbReference>
<dbReference type="InterPro" id="IPR055206">
    <property type="entry name" value="DEXQc_SUV3"/>
</dbReference>
<protein>
    <recommendedName>
        <fullName evidence="5">RNA helicase</fullName>
        <ecNumber evidence="5">3.6.4.13</ecNumber>
    </recommendedName>
</protein>
<dbReference type="Pfam" id="PF12513">
    <property type="entry name" value="SUV3_C"/>
    <property type="match status" value="1"/>
</dbReference>
<accession>A0A7M7NVT7</accession>
<dbReference type="InterPro" id="IPR022192">
    <property type="entry name" value="SUV3_C"/>
</dbReference>
<evidence type="ECO:0000256" key="11">
    <source>
        <dbReference type="ARBA" id="ARBA00023128"/>
    </source>
</evidence>
<dbReference type="FunCoup" id="A0A7M7NVT7">
    <property type="interactions" value="1568"/>
</dbReference>
<dbReference type="AlphaFoldDB" id="A0A7M7NVT7"/>
<dbReference type="CDD" id="cd18805">
    <property type="entry name" value="SF2_C_suv3"/>
    <property type="match status" value="1"/>
</dbReference>
<dbReference type="EnsemblMetazoa" id="XM_030985622">
    <property type="protein sequence ID" value="XP_030841482"/>
    <property type="gene ID" value="LOC581230"/>
</dbReference>
<dbReference type="FunFam" id="3.40.50.300:FF:000446">
    <property type="entry name" value="ATP-dependent RNA helicase SUPV3L1, mitochondrial"/>
    <property type="match status" value="1"/>
</dbReference>
<reference evidence="15" key="2">
    <citation type="submission" date="2021-01" db="UniProtKB">
        <authorList>
            <consortium name="EnsemblMetazoa"/>
        </authorList>
    </citation>
    <scope>IDENTIFICATION</scope>
</reference>
<evidence type="ECO:0000256" key="7">
    <source>
        <dbReference type="ARBA" id="ARBA00022801"/>
    </source>
</evidence>
<feature type="domain" description="Helicase C-terminal" evidence="14">
    <location>
        <begin position="389"/>
        <end position="557"/>
    </location>
</feature>
<evidence type="ECO:0000256" key="8">
    <source>
        <dbReference type="ARBA" id="ARBA00022806"/>
    </source>
</evidence>
<dbReference type="EC" id="3.6.4.13" evidence="5"/>
<keyword evidence="9" id="KW-0067">ATP-binding</keyword>
<comment type="catalytic activity">
    <reaction evidence="12">
        <text>ATP + H2O = ADP + phosphate + H(+)</text>
        <dbReference type="Rhea" id="RHEA:13065"/>
        <dbReference type="ChEBI" id="CHEBI:15377"/>
        <dbReference type="ChEBI" id="CHEBI:15378"/>
        <dbReference type="ChEBI" id="CHEBI:30616"/>
        <dbReference type="ChEBI" id="CHEBI:43474"/>
        <dbReference type="ChEBI" id="CHEBI:456216"/>
        <dbReference type="EC" id="3.6.4.13"/>
    </reaction>
</comment>
<dbReference type="GO" id="GO:0000965">
    <property type="term" value="P:mitochondrial RNA 3'-end processing"/>
    <property type="evidence" value="ECO:0000318"/>
    <property type="project" value="GO_Central"/>
</dbReference>
<evidence type="ECO:0000259" key="14">
    <source>
        <dbReference type="PROSITE" id="PS51194"/>
    </source>
</evidence>
<evidence type="ECO:0000256" key="3">
    <source>
        <dbReference type="ARBA" id="ARBA00004173"/>
    </source>
</evidence>
<dbReference type="PROSITE" id="PS51194">
    <property type="entry name" value="HELICASE_CTER"/>
    <property type="match status" value="1"/>
</dbReference>
<evidence type="ECO:0000256" key="2">
    <source>
        <dbReference type="ARBA" id="ARBA00001946"/>
    </source>
</evidence>
<dbReference type="Pfam" id="PF18147">
    <property type="entry name" value="Suv3_C_1"/>
    <property type="match status" value="1"/>
</dbReference>
<feature type="region of interest" description="Disordered" evidence="13">
    <location>
        <begin position="822"/>
        <end position="863"/>
    </location>
</feature>
<dbReference type="InterPro" id="IPR027417">
    <property type="entry name" value="P-loop_NTPase"/>
</dbReference>
<dbReference type="GO" id="GO:0016787">
    <property type="term" value="F:hydrolase activity"/>
    <property type="evidence" value="ECO:0007669"/>
    <property type="project" value="UniProtKB-KW"/>
</dbReference>
<dbReference type="InterPro" id="IPR041453">
    <property type="entry name" value="Suv3_N"/>
</dbReference>
<dbReference type="FunFam" id="1.20.58.1080:FF:000001">
    <property type="entry name" value="ATP-dependent RNA helicase SUPV3L1, mitochondrial"/>
    <property type="match status" value="1"/>
</dbReference>
<keyword evidence="8" id="KW-0347">Helicase</keyword>
<sequence length="863" mass="97059">MSVKYGRSYSLVRTFRCLSCAQRTLPAGAHTASSGTSDSPHALASAAVIHPVRCRTFSFAANFGACQQQRRQSLTLSPSSGICRSFSDKDDKNVRALFIPVPVKTANNPDDINIGEELGANLKNKKDELMKILIKFSKRPAIQKLAEEEGLDDNLFHQSFISFRKYILEVESLEPDLHIVLSDILVGAGHIDDIFPYFIRHARQIFPALDCMEDLKKISDLTDPAQWYPEARAIDRKIIFHAGPTNSGKTYHALESYSQAKSGVYCGPLKLLASEVHKKTNERGIMCDLVTGEERKYAHPDSIPSSHVACTVEMTSVSQPYEVAVIDEIQMLRDPSRGWAWTRALLGVNAKEIHLCGEQAAIDLVKQLTLSTGDELEIREYKRLTPLQILDQPLDNLENVRPGDCIVAFSKNDLYSISRQLEAMGKECAVIYGSLPPGAKLSQAAKFNDPDDPCKILVATDAIGMGLNLSIKRVIFKSLIRPYINEKGEKEMHRLTTSQALQIAGRAGRFRTQFEEGEATTFHGDDLPLLKEILANPVEKIEAGGLHPTAEQIELFAYHLPDATLSNLIEIFINLSIVEKNYFVCNVDDFKFLADMIQHVPLHLRARYVFCCAPINRKLPFICTMFLKFARQYSRNQPITFDWFCRSVGWPLAVPKNIRDLMHLEAVHDVMDLYLWLSYRFMDMFPDTALIQDVQAELDHIIQMGVINITKLIRASETRSNGMTSIPDPDIEQKKSHGKIGDVTASKDNSEEGTEDGTNRRKARDTKKEYSPRQRHQPLEGEGPSRDDLSQKLGGLSGRLSEELVKQGLLSKDMLEKLQVEWKEASRKSRLDFDRDGFNDGRRSEGTGRTGSSTKRKQTKQKK</sequence>
<keyword evidence="11" id="KW-0496">Mitochondrion</keyword>
<dbReference type="GO" id="GO:0003724">
    <property type="term" value="F:RNA helicase activity"/>
    <property type="evidence" value="ECO:0007669"/>
    <property type="project" value="UniProtKB-EC"/>
</dbReference>
<evidence type="ECO:0000256" key="6">
    <source>
        <dbReference type="ARBA" id="ARBA00022741"/>
    </source>
</evidence>
<comment type="cofactor">
    <cofactor evidence="2">
        <name>Mg(2+)</name>
        <dbReference type="ChEBI" id="CHEBI:18420"/>
    </cofactor>
</comment>
<dbReference type="FunFam" id="1.10.1740.140:FF:000001">
    <property type="entry name" value="ATP-dependent RNA helicase SUPV3L1, mitochondrial"/>
    <property type="match status" value="1"/>
</dbReference>
<dbReference type="FunFam" id="3.40.50.300:FF:000269">
    <property type="entry name" value="ATP-dependent RNA helicase SUPV3L1, mitochondrial"/>
    <property type="match status" value="1"/>
</dbReference>
<dbReference type="InParanoid" id="A0A7M7NVT7"/>
<keyword evidence="16" id="KW-1185">Reference proteome</keyword>
<dbReference type="SMART" id="SM00490">
    <property type="entry name" value="HELICc"/>
    <property type="match status" value="1"/>
</dbReference>
<feature type="compositionally biased region" description="Basic and acidic residues" evidence="13">
    <location>
        <begin position="766"/>
        <end position="790"/>
    </location>
</feature>
<dbReference type="CDD" id="cd17913">
    <property type="entry name" value="DEXQc_Suv3"/>
    <property type="match status" value="1"/>
</dbReference>
<evidence type="ECO:0000256" key="10">
    <source>
        <dbReference type="ARBA" id="ARBA00022946"/>
    </source>
</evidence>
<dbReference type="Pfam" id="PF00271">
    <property type="entry name" value="Helicase_C"/>
    <property type="match status" value="1"/>
</dbReference>
<dbReference type="Proteomes" id="UP000007110">
    <property type="component" value="Unassembled WGS sequence"/>
</dbReference>
<evidence type="ECO:0000256" key="13">
    <source>
        <dbReference type="SAM" id="MobiDB-lite"/>
    </source>
</evidence>
<dbReference type="InterPro" id="IPR001650">
    <property type="entry name" value="Helicase_C-like"/>
</dbReference>
<dbReference type="Gene3D" id="3.40.50.300">
    <property type="entry name" value="P-loop containing nucleotide triphosphate hydrolases"/>
    <property type="match status" value="2"/>
</dbReference>
<dbReference type="PANTHER" id="PTHR12131">
    <property type="entry name" value="ATP-DEPENDENT RNA AND DNA HELICASE"/>
    <property type="match status" value="1"/>
</dbReference>
<evidence type="ECO:0000313" key="15">
    <source>
        <dbReference type="EnsemblMetazoa" id="XP_030841482"/>
    </source>
</evidence>
<comment type="similarity">
    <text evidence="4">Belongs to the helicase family.</text>
</comment>